<dbReference type="Proteomes" id="UP000557566">
    <property type="component" value="Unassembled WGS sequence"/>
</dbReference>
<evidence type="ECO:0000313" key="4">
    <source>
        <dbReference type="EMBL" id="KAF4503878.1"/>
    </source>
</evidence>
<feature type="domain" description="TTI1 N-terminal TPR" evidence="2">
    <location>
        <begin position="14"/>
        <end position="346"/>
    </location>
</feature>
<dbReference type="InterPro" id="IPR016441">
    <property type="entry name" value="Tti1"/>
</dbReference>
<dbReference type="PANTHER" id="PTHR18460">
    <property type="entry name" value="TEL2 INTERACTING PROTEIN 1 TTI1 FAMILY MEMBER"/>
    <property type="match status" value="1"/>
</dbReference>
<dbReference type="EMBL" id="JAAVMX010000013">
    <property type="protein sequence ID" value="KAF4503878.1"/>
    <property type="molecule type" value="Genomic_DNA"/>
</dbReference>
<dbReference type="Pfam" id="PF21547">
    <property type="entry name" value="TTI1"/>
    <property type="match status" value="1"/>
</dbReference>
<evidence type="ECO:0008006" key="6">
    <source>
        <dbReference type="Google" id="ProtNLM"/>
    </source>
</evidence>
<dbReference type="SUPFAM" id="SSF48371">
    <property type="entry name" value="ARM repeat"/>
    <property type="match status" value="1"/>
</dbReference>
<dbReference type="InterPro" id="IPR057566">
    <property type="entry name" value="TPR_TTI1_N"/>
</dbReference>
<evidence type="ECO:0000313" key="5">
    <source>
        <dbReference type="Proteomes" id="UP000557566"/>
    </source>
</evidence>
<dbReference type="GO" id="GO:0005737">
    <property type="term" value="C:cytoplasm"/>
    <property type="evidence" value="ECO:0007669"/>
    <property type="project" value="TreeGrafter"/>
</dbReference>
<dbReference type="InterPro" id="IPR052587">
    <property type="entry name" value="TELO2-interacting_protein_1"/>
</dbReference>
<evidence type="ECO:0000259" key="2">
    <source>
        <dbReference type="Pfam" id="PF24173"/>
    </source>
</evidence>
<dbReference type="InterPro" id="IPR016024">
    <property type="entry name" value="ARM-type_fold"/>
</dbReference>
<dbReference type="Pfam" id="PF24181">
    <property type="entry name" value="TPR_TTI1_C"/>
    <property type="match status" value="1"/>
</dbReference>
<evidence type="ECO:0000259" key="3">
    <source>
        <dbReference type="Pfam" id="PF24181"/>
    </source>
</evidence>
<dbReference type="InterPro" id="IPR011989">
    <property type="entry name" value="ARM-like"/>
</dbReference>
<dbReference type="InterPro" id="IPR049362">
    <property type="entry name" value="TTI1_rpt"/>
</dbReference>
<evidence type="ECO:0000256" key="1">
    <source>
        <dbReference type="SAM" id="MobiDB-lite"/>
    </source>
</evidence>
<name>A0A8H4LQX8_9HYPO</name>
<accession>A0A8H4LQX8</accession>
<dbReference type="OrthoDB" id="49511at2759"/>
<feature type="domain" description="TTI1 C-terminal TPR" evidence="3">
    <location>
        <begin position="718"/>
        <end position="909"/>
    </location>
</feature>
<keyword evidence="5" id="KW-1185">Reference proteome</keyword>
<dbReference type="AlphaFoldDB" id="A0A8H4LQX8"/>
<dbReference type="Gene3D" id="1.25.10.10">
    <property type="entry name" value="Leucine-rich Repeat Variant"/>
    <property type="match status" value="1"/>
</dbReference>
<proteinExistence type="predicted"/>
<dbReference type="Pfam" id="PF24173">
    <property type="entry name" value="TPR_TTI1_N"/>
    <property type="match status" value="1"/>
</dbReference>
<dbReference type="PIRSF" id="PIRSF005250">
    <property type="entry name" value="UCP005250"/>
    <property type="match status" value="1"/>
</dbReference>
<dbReference type="PANTHER" id="PTHR18460:SF3">
    <property type="entry name" value="TELO2-INTERACTING PROTEIN 1 HOMOLOG"/>
    <property type="match status" value="1"/>
</dbReference>
<protein>
    <recommendedName>
        <fullName evidence="6">HEAT repeat protein</fullName>
    </recommendedName>
</protein>
<organism evidence="4 5">
    <name type="scientific">Ophiocordyceps sinensis</name>
    <dbReference type="NCBI Taxonomy" id="72228"/>
    <lineage>
        <taxon>Eukaryota</taxon>
        <taxon>Fungi</taxon>
        <taxon>Dikarya</taxon>
        <taxon>Ascomycota</taxon>
        <taxon>Pezizomycotina</taxon>
        <taxon>Sordariomycetes</taxon>
        <taxon>Hypocreomycetidae</taxon>
        <taxon>Hypocreales</taxon>
        <taxon>Ophiocordycipitaceae</taxon>
        <taxon>Ophiocordyceps</taxon>
    </lineage>
</organism>
<reference evidence="4 5" key="1">
    <citation type="journal article" date="2020" name="Genome Biol. Evol.">
        <title>A new high-quality draft genome assembly of the Chinese cordyceps Ophiocordyceps sinensis.</title>
        <authorList>
            <person name="Shu R."/>
            <person name="Zhang J."/>
            <person name="Meng Q."/>
            <person name="Zhang H."/>
            <person name="Zhou G."/>
            <person name="Li M."/>
            <person name="Wu P."/>
            <person name="Zhao Y."/>
            <person name="Chen C."/>
            <person name="Qin Q."/>
        </authorList>
    </citation>
    <scope>NUCLEOTIDE SEQUENCE [LARGE SCALE GENOMIC DNA]</scope>
    <source>
        <strain evidence="4 5">IOZ07</strain>
    </source>
</reference>
<gene>
    <name evidence="4" type="ORF">G6O67_008814</name>
</gene>
<feature type="region of interest" description="Disordered" evidence="1">
    <location>
        <begin position="769"/>
        <end position="817"/>
    </location>
</feature>
<comment type="caution">
    <text evidence="4">The sequence shown here is derived from an EMBL/GenBank/DDBJ whole genome shotgun (WGS) entry which is preliminary data.</text>
</comment>
<sequence length="1066" mass="116136">MDATSWARDRTALFHKLKPCCVKISQQAIRDPEAPAAARELVELTSRVLDILEAQVQSNPNALDEKLAEYVFFPLYHIFRQMDRYPELLVENCIKSLRLLITYGWKSKISAKLVQQIFSLLVFIIDGVPGARNKRKAPEEIVLEAFRTQTALLGAAASSAAAASGLAEQDAIPVLGHGITVMLDGAVDGASSLIQQEALRGLRGVYSALREHEALASFLPGTISSLAKILSLHNQHKTAVLAESLDALRTVLTRVLGDLRTRAIIAQGQRGEPDPDGDKSKLLSPAWLKATVSQVKLALSTTMKLRALDAYQVREALERLCVALLDECHTALSNCTAILVETAIVLDSNAGVSDSAHISLGHLVNIYPELGETVKTIVYNWMSSLPRVMQTGDDDSKRNAIRNLAKGVDLFWNLGLESATLDDSMSAALKDSIVSLLQSSPQQTEPGVQIQMHDGSVSVGTSAASEQKFQPIVLARESQKGLRGELMSLIDRLGSASQKAKLATSLMGSARESSSIDQTAAVWLCLELIKAADSSCTDVDAFLDLSLFARPSEDTESVFGDLYSFAIQVLESHADSSSDQWRSEALSLEVVAYAAHKSGFSFRPELIDVLFPIATYLGSENHALQQHAVAALNSVASSAQYSNVSDLIVDNVDYMVNSVALRLNTLDISPASLQVLLMMIRLAGPRLVPFLDDVVDSIFAALDNYHGYTSFVESLFAVLKEVVDQASRTKQHLLTKRERASVDHRKKPAKQRGLDDLLGFLDKRAEREARDAAETASAEPIEGHPKQPWNTEAAVDSEDVQDQPGPEGGDEKPPNSPTYQLLLRIASLTQHYLTSPTPTLRRSLLELLTAASLTLAGDEDSFLPLVNAIWPVVMSRLYDTEAFITIEACNTLASLCEAAGDFLSSRFKTEWGEGLHAWCRKAKQQASGGSTRSKGFRSHPGGGAKIMIPIRSVDGLQGKEPALELRSLPSGGLGQHSSPAKIWEAVVKLLTSIVSFTHVDAEMFDEILDLLSDALERNSEVREALETINADAVWLARYERRRIDPLPTPQLEGVKFADMERVPRGG</sequence>
<dbReference type="InterPro" id="IPR057567">
    <property type="entry name" value="TPR_TTI1_C"/>
</dbReference>